<dbReference type="AlphaFoldDB" id="A0A438FX03"/>
<evidence type="ECO:0000313" key="3">
    <source>
        <dbReference type="Proteomes" id="UP000288805"/>
    </source>
</evidence>
<evidence type="ECO:0000256" key="1">
    <source>
        <dbReference type="SAM" id="Phobius"/>
    </source>
</evidence>
<dbReference type="EMBL" id="QGNW01000719">
    <property type="protein sequence ID" value="RVW64497.1"/>
    <property type="molecule type" value="Genomic_DNA"/>
</dbReference>
<organism evidence="2 3">
    <name type="scientific">Vitis vinifera</name>
    <name type="common">Grape</name>
    <dbReference type="NCBI Taxonomy" id="29760"/>
    <lineage>
        <taxon>Eukaryota</taxon>
        <taxon>Viridiplantae</taxon>
        <taxon>Streptophyta</taxon>
        <taxon>Embryophyta</taxon>
        <taxon>Tracheophyta</taxon>
        <taxon>Spermatophyta</taxon>
        <taxon>Magnoliopsida</taxon>
        <taxon>eudicotyledons</taxon>
        <taxon>Gunneridae</taxon>
        <taxon>Pentapetalae</taxon>
        <taxon>rosids</taxon>
        <taxon>Vitales</taxon>
        <taxon>Vitaceae</taxon>
        <taxon>Viteae</taxon>
        <taxon>Vitis</taxon>
    </lineage>
</organism>
<comment type="caution">
    <text evidence="2">The sequence shown here is derived from an EMBL/GenBank/DDBJ whole genome shotgun (WGS) entry which is preliminary data.</text>
</comment>
<sequence length="39" mass="4443">MTSLYGSIPSPRRWVHLWTFKVALVTVGFGYPLHSLILV</sequence>
<proteinExistence type="predicted"/>
<dbReference type="Proteomes" id="UP000288805">
    <property type="component" value="Unassembled WGS sequence"/>
</dbReference>
<name>A0A438FX03_VITVI</name>
<protein>
    <submittedName>
        <fullName evidence="2">Uncharacterized protein</fullName>
    </submittedName>
</protein>
<keyword evidence="1" id="KW-0472">Membrane</keyword>
<reference evidence="2 3" key="1">
    <citation type="journal article" date="2018" name="PLoS Genet.">
        <title>Population sequencing reveals clonal diversity and ancestral inbreeding in the grapevine cultivar Chardonnay.</title>
        <authorList>
            <person name="Roach M.J."/>
            <person name="Johnson D.L."/>
            <person name="Bohlmann J."/>
            <person name="van Vuuren H.J."/>
            <person name="Jones S.J."/>
            <person name="Pretorius I.S."/>
            <person name="Schmidt S.A."/>
            <person name="Borneman A.R."/>
        </authorList>
    </citation>
    <scope>NUCLEOTIDE SEQUENCE [LARGE SCALE GENOMIC DNA]</scope>
    <source>
        <strain evidence="3">cv. Chardonnay</strain>
        <tissue evidence="2">Leaf</tissue>
    </source>
</reference>
<evidence type="ECO:0000313" key="2">
    <source>
        <dbReference type="EMBL" id="RVW64497.1"/>
    </source>
</evidence>
<feature type="transmembrane region" description="Helical" evidence="1">
    <location>
        <begin position="20"/>
        <end position="38"/>
    </location>
</feature>
<accession>A0A438FX03</accession>
<keyword evidence="1" id="KW-0812">Transmembrane</keyword>
<keyword evidence="1" id="KW-1133">Transmembrane helix</keyword>
<gene>
    <name evidence="2" type="ORF">CK203_040398</name>
</gene>